<dbReference type="GO" id="GO:0005829">
    <property type="term" value="C:cytosol"/>
    <property type="evidence" value="ECO:0007669"/>
    <property type="project" value="TreeGrafter"/>
</dbReference>
<reference evidence="4 5" key="1">
    <citation type="submission" date="2016-11" db="EMBL/GenBank/DDBJ databases">
        <title>The macronuclear genome of Stentor coeruleus: a giant cell with tiny introns.</title>
        <authorList>
            <person name="Slabodnick M."/>
            <person name="Ruby J.G."/>
            <person name="Reiff S.B."/>
            <person name="Swart E.C."/>
            <person name="Gosai S."/>
            <person name="Prabakaran S."/>
            <person name="Witkowska E."/>
            <person name="Larue G.E."/>
            <person name="Fisher S."/>
            <person name="Freeman R.M."/>
            <person name="Gunawardena J."/>
            <person name="Chu W."/>
            <person name="Stover N.A."/>
            <person name="Gregory B.D."/>
            <person name="Nowacki M."/>
            <person name="Derisi J."/>
            <person name="Roy S.W."/>
            <person name="Marshall W.F."/>
            <person name="Sood P."/>
        </authorList>
    </citation>
    <scope>NUCLEOTIDE SEQUENCE [LARGE SCALE GENOMIC DNA]</scope>
    <source>
        <strain evidence="4">WM001</strain>
    </source>
</reference>
<dbReference type="Gene3D" id="3.80.10.10">
    <property type="entry name" value="Ribonuclease Inhibitor"/>
    <property type="match status" value="1"/>
</dbReference>
<dbReference type="GO" id="GO:0006913">
    <property type="term" value="P:nucleocytoplasmic transport"/>
    <property type="evidence" value="ECO:0007669"/>
    <property type="project" value="TreeGrafter"/>
</dbReference>
<dbReference type="GO" id="GO:0005096">
    <property type="term" value="F:GTPase activator activity"/>
    <property type="evidence" value="ECO:0007669"/>
    <property type="project" value="UniProtKB-KW"/>
</dbReference>
<dbReference type="Proteomes" id="UP000187209">
    <property type="component" value="Unassembled WGS sequence"/>
</dbReference>
<dbReference type="InterPro" id="IPR032675">
    <property type="entry name" value="LRR_dom_sf"/>
</dbReference>
<dbReference type="GO" id="GO:0031267">
    <property type="term" value="F:small GTPase binding"/>
    <property type="evidence" value="ECO:0007669"/>
    <property type="project" value="TreeGrafter"/>
</dbReference>
<dbReference type="OrthoDB" id="291766at2759"/>
<organism evidence="4 5">
    <name type="scientific">Stentor coeruleus</name>
    <dbReference type="NCBI Taxonomy" id="5963"/>
    <lineage>
        <taxon>Eukaryota</taxon>
        <taxon>Sar</taxon>
        <taxon>Alveolata</taxon>
        <taxon>Ciliophora</taxon>
        <taxon>Postciliodesmatophora</taxon>
        <taxon>Heterotrichea</taxon>
        <taxon>Heterotrichida</taxon>
        <taxon>Stentoridae</taxon>
        <taxon>Stentor</taxon>
    </lineage>
</organism>
<dbReference type="GO" id="GO:0005634">
    <property type="term" value="C:nucleus"/>
    <property type="evidence" value="ECO:0007669"/>
    <property type="project" value="TreeGrafter"/>
</dbReference>
<gene>
    <name evidence="4" type="ORF">SteCoe_33840</name>
</gene>
<proteinExistence type="predicted"/>
<dbReference type="SUPFAM" id="SSF52047">
    <property type="entry name" value="RNI-like"/>
    <property type="match status" value="1"/>
</dbReference>
<protein>
    <submittedName>
        <fullName evidence="4">Uncharacterized protein</fullName>
    </submittedName>
</protein>
<evidence type="ECO:0000256" key="3">
    <source>
        <dbReference type="ARBA" id="ARBA00022737"/>
    </source>
</evidence>
<evidence type="ECO:0000256" key="2">
    <source>
        <dbReference type="ARBA" id="ARBA00022614"/>
    </source>
</evidence>
<dbReference type="GO" id="GO:0048471">
    <property type="term" value="C:perinuclear region of cytoplasm"/>
    <property type="evidence" value="ECO:0007669"/>
    <property type="project" value="TreeGrafter"/>
</dbReference>
<dbReference type="PANTHER" id="PTHR24113">
    <property type="entry name" value="RAN GTPASE-ACTIVATING PROTEIN 1"/>
    <property type="match status" value="1"/>
</dbReference>
<evidence type="ECO:0000313" key="5">
    <source>
        <dbReference type="Proteomes" id="UP000187209"/>
    </source>
</evidence>
<evidence type="ECO:0000256" key="1">
    <source>
        <dbReference type="ARBA" id="ARBA00022468"/>
    </source>
</evidence>
<sequence length="284" mass="32690">MGVCNGASSRQDLGPGNCELIDSDMTTFKISGKDEYGQSLVISSRQLNIEDDPSKQFLYLYYEKHKLEIDTKFLEYYLEILKPGGENIVDISLKMHDIPKKQAKFLSCILPYCPELRKLNLWETMLCDSGLRYLTKCFPKIKNLEELTLEQNNIREEGFVYFSKGLRHLHKLKVLSISNNIIGLEGIKSLCVALENCPLLEKIYMHNNDIDTEMFKIFVIYAEGARNLYTLGVGYNKLDKTSLEYIRKFLNFGRIKDMYLKGNPIEDDDADCLAAEFISINIEI</sequence>
<name>A0A1R2AVW8_9CILI</name>
<dbReference type="InterPro" id="IPR027038">
    <property type="entry name" value="RanGap"/>
</dbReference>
<dbReference type="PANTHER" id="PTHR24113:SF12">
    <property type="entry name" value="RAN GTPASE-ACTIVATING PROTEIN 1"/>
    <property type="match status" value="1"/>
</dbReference>
<evidence type="ECO:0000313" key="4">
    <source>
        <dbReference type="EMBL" id="OMJ68647.1"/>
    </source>
</evidence>
<keyword evidence="1" id="KW-0343">GTPase activation</keyword>
<dbReference type="EMBL" id="MPUH01001299">
    <property type="protein sequence ID" value="OMJ68647.1"/>
    <property type="molecule type" value="Genomic_DNA"/>
</dbReference>
<keyword evidence="5" id="KW-1185">Reference proteome</keyword>
<keyword evidence="2" id="KW-0433">Leucine-rich repeat</keyword>
<comment type="caution">
    <text evidence="4">The sequence shown here is derived from an EMBL/GenBank/DDBJ whole genome shotgun (WGS) entry which is preliminary data.</text>
</comment>
<dbReference type="AlphaFoldDB" id="A0A1R2AVW8"/>
<dbReference type="SMART" id="SM00368">
    <property type="entry name" value="LRR_RI"/>
    <property type="match status" value="3"/>
</dbReference>
<keyword evidence="3" id="KW-0677">Repeat</keyword>
<accession>A0A1R2AVW8</accession>